<comment type="caution">
    <text evidence="1">The sequence shown here is derived from an EMBL/GenBank/DDBJ whole genome shotgun (WGS) entry which is preliminary data.</text>
</comment>
<name>A0A8H7UBB3_MORIS</name>
<protein>
    <submittedName>
        <fullName evidence="1">Uncharacterized protein</fullName>
    </submittedName>
</protein>
<dbReference type="Proteomes" id="UP000654370">
    <property type="component" value="Unassembled WGS sequence"/>
</dbReference>
<proteinExistence type="predicted"/>
<accession>A0A8H7UBB3</accession>
<organism evidence="1 2">
    <name type="scientific">Mortierella isabellina</name>
    <name type="common">Filamentous fungus</name>
    <name type="synonym">Umbelopsis isabellina</name>
    <dbReference type="NCBI Taxonomy" id="91625"/>
    <lineage>
        <taxon>Eukaryota</taxon>
        <taxon>Fungi</taxon>
        <taxon>Fungi incertae sedis</taxon>
        <taxon>Mucoromycota</taxon>
        <taxon>Mucoromycotina</taxon>
        <taxon>Umbelopsidomycetes</taxon>
        <taxon>Umbelopsidales</taxon>
        <taxon>Umbelopsidaceae</taxon>
        <taxon>Umbelopsis</taxon>
    </lineage>
</organism>
<sequence>MQFTLHNSRNDKATCAPECVASHTTVGILEAKVSESVNRQTSITVKLPAQYRLVEPSNSRLTQQSDGRFNGLLDTRAIIRAN</sequence>
<evidence type="ECO:0000313" key="1">
    <source>
        <dbReference type="EMBL" id="KAG2173349.1"/>
    </source>
</evidence>
<dbReference type="AlphaFoldDB" id="A0A8H7UBB3"/>
<dbReference type="EMBL" id="JAEPQZ010000015">
    <property type="protein sequence ID" value="KAG2173349.1"/>
    <property type="molecule type" value="Genomic_DNA"/>
</dbReference>
<keyword evidence="2" id="KW-1185">Reference proteome</keyword>
<evidence type="ECO:0000313" key="2">
    <source>
        <dbReference type="Proteomes" id="UP000654370"/>
    </source>
</evidence>
<reference evidence="1" key="1">
    <citation type="submission" date="2020-12" db="EMBL/GenBank/DDBJ databases">
        <title>Metabolic potential, ecology and presence of endohyphal bacteria is reflected in genomic diversity of Mucoromycotina.</title>
        <authorList>
            <person name="Muszewska A."/>
            <person name="Okrasinska A."/>
            <person name="Steczkiewicz K."/>
            <person name="Drgas O."/>
            <person name="Orlowska M."/>
            <person name="Perlinska-Lenart U."/>
            <person name="Aleksandrzak-Piekarczyk T."/>
            <person name="Szatraj K."/>
            <person name="Zielenkiewicz U."/>
            <person name="Pilsyk S."/>
            <person name="Malc E."/>
            <person name="Mieczkowski P."/>
            <person name="Kruszewska J.S."/>
            <person name="Biernat P."/>
            <person name="Pawlowska J."/>
        </authorList>
    </citation>
    <scope>NUCLEOTIDE SEQUENCE</scope>
    <source>
        <strain evidence="1">WA0000067209</strain>
    </source>
</reference>
<gene>
    <name evidence="1" type="ORF">INT43_004723</name>
</gene>